<gene>
    <name evidence="2" type="ORF">SAMN04488243_10294</name>
</gene>
<organism evidence="2 3">
    <name type="scientific">Thermus arciformis</name>
    <dbReference type="NCBI Taxonomy" id="482827"/>
    <lineage>
        <taxon>Bacteria</taxon>
        <taxon>Thermotogati</taxon>
        <taxon>Deinococcota</taxon>
        <taxon>Deinococci</taxon>
        <taxon>Thermales</taxon>
        <taxon>Thermaceae</taxon>
        <taxon>Thermus</taxon>
    </lineage>
</organism>
<evidence type="ECO:0000313" key="3">
    <source>
        <dbReference type="Proteomes" id="UP000199446"/>
    </source>
</evidence>
<feature type="region of interest" description="Disordered" evidence="1">
    <location>
        <begin position="531"/>
        <end position="555"/>
    </location>
</feature>
<sequence>MSHPIHASLHALPLLGRPRLLFQGKERRLSQKGLALLYFLALEGPTSRARLAELLYGHGAALQNLRVEIHRLAKALGREVFPKGQDPLVLPDWIRLEVMGEGEVLAGLEGVGGLADWVLGVRERYHVPREAAGRGRLLGELSSLRPPFLLVLKGRLGAGQRAFAQALAGVLGLPFHETLRPEGLVYLVPPYPEVPLKDLLRSRALLVLRLDPGEEPRFFLELRAHYPADRLRVLALPLLDWLEAKGGVLAGVPFPEGARAYFHAGGQPEWIPDWLACPQGPKRPLAQLRLQTRLLSEPARLALERLSVAPGRIPEEVLDALEALPYLEELERKGFLVYQEGYRFAAEAERRLLYASLDQGRRHELHERAATALAFSGRLKEEALHRLALGERVGEGFFFRTTGWKGRPLGRGRERVLLPRGHGGLSLGEEGFALGLLEWDQEAWLDLEPLEEALVLEVAGEAYSPEGPPGLFLEVRGPKAKGFVRLEGVFRRRFLLAPGPWGLRFLGLGVAEFALRAFLPRPGEAEVWELTPEEVKKEGEDEGKEEGGGQGNVHL</sequence>
<dbReference type="STRING" id="482827.SAMN04488243_10294"/>
<proteinExistence type="predicted"/>
<evidence type="ECO:0000256" key="1">
    <source>
        <dbReference type="SAM" id="MobiDB-lite"/>
    </source>
</evidence>
<evidence type="ECO:0000313" key="2">
    <source>
        <dbReference type="EMBL" id="SDE49242.1"/>
    </source>
</evidence>
<dbReference type="AlphaFoldDB" id="A0A1G7DCH5"/>
<dbReference type="OrthoDB" id="24090at2"/>
<reference evidence="3" key="1">
    <citation type="submission" date="2016-10" db="EMBL/GenBank/DDBJ databases">
        <authorList>
            <person name="Varghese N."/>
            <person name="Submissions S."/>
        </authorList>
    </citation>
    <scope>NUCLEOTIDE SEQUENCE [LARGE SCALE GENOMIC DNA]</scope>
    <source>
        <strain evidence="3">CGMCC 1.6992</strain>
    </source>
</reference>
<dbReference type="EMBL" id="FNBC01000002">
    <property type="protein sequence ID" value="SDE49242.1"/>
    <property type="molecule type" value="Genomic_DNA"/>
</dbReference>
<protein>
    <submittedName>
        <fullName evidence="2">Uncharacterized protein</fullName>
    </submittedName>
</protein>
<name>A0A1G7DCH5_9DEIN</name>
<keyword evidence="3" id="KW-1185">Reference proteome</keyword>
<accession>A0A1G7DCH5</accession>
<dbReference type="Proteomes" id="UP000199446">
    <property type="component" value="Unassembled WGS sequence"/>
</dbReference>